<organism evidence="1 2">
    <name type="scientific">Parasponia andersonii</name>
    <name type="common">Sponia andersonii</name>
    <dbReference type="NCBI Taxonomy" id="3476"/>
    <lineage>
        <taxon>Eukaryota</taxon>
        <taxon>Viridiplantae</taxon>
        <taxon>Streptophyta</taxon>
        <taxon>Embryophyta</taxon>
        <taxon>Tracheophyta</taxon>
        <taxon>Spermatophyta</taxon>
        <taxon>Magnoliopsida</taxon>
        <taxon>eudicotyledons</taxon>
        <taxon>Gunneridae</taxon>
        <taxon>Pentapetalae</taxon>
        <taxon>rosids</taxon>
        <taxon>fabids</taxon>
        <taxon>Rosales</taxon>
        <taxon>Cannabaceae</taxon>
        <taxon>Parasponia</taxon>
    </lineage>
</organism>
<dbReference type="AlphaFoldDB" id="A0A2P5AMR0"/>
<dbReference type="EMBL" id="JXTB01000515">
    <property type="protein sequence ID" value="PON37835.1"/>
    <property type="molecule type" value="Genomic_DNA"/>
</dbReference>
<evidence type="ECO:0000313" key="2">
    <source>
        <dbReference type="Proteomes" id="UP000237105"/>
    </source>
</evidence>
<dbReference type="Proteomes" id="UP000237105">
    <property type="component" value="Unassembled WGS sequence"/>
</dbReference>
<keyword evidence="2" id="KW-1185">Reference proteome</keyword>
<accession>A0A2P5AMR0</accession>
<gene>
    <name evidence="1" type="ORF">PanWU01x14_317160</name>
</gene>
<reference evidence="2" key="1">
    <citation type="submission" date="2016-06" db="EMBL/GenBank/DDBJ databases">
        <title>Parallel loss of symbiosis genes in relatives of nitrogen-fixing non-legume Parasponia.</title>
        <authorList>
            <person name="Van Velzen R."/>
            <person name="Holmer R."/>
            <person name="Bu F."/>
            <person name="Rutten L."/>
            <person name="Van Zeijl A."/>
            <person name="Liu W."/>
            <person name="Santuari L."/>
            <person name="Cao Q."/>
            <person name="Sharma T."/>
            <person name="Shen D."/>
            <person name="Roswanjaya Y."/>
            <person name="Wardhani T."/>
            <person name="Kalhor M.S."/>
            <person name="Jansen J."/>
            <person name="Van den Hoogen J."/>
            <person name="Gungor B."/>
            <person name="Hartog M."/>
            <person name="Hontelez J."/>
            <person name="Verver J."/>
            <person name="Yang W.-C."/>
            <person name="Schijlen E."/>
            <person name="Repin R."/>
            <person name="Schilthuizen M."/>
            <person name="Schranz E."/>
            <person name="Heidstra R."/>
            <person name="Miyata K."/>
            <person name="Fedorova E."/>
            <person name="Kohlen W."/>
            <person name="Bisseling T."/>
            <person name="Smit S."/>
            <person name="Geurts R."/>
        </authorList>
    </citation>
    <scope>NUCLEOTIDE SEQUENCE [LARGE SCALE GENOMIC DNA]</scope>
    <source>
        <strain evidence="2">cv. WU1-14</strain>
    </source>
</reference>
<protein>
    <submittedName>
        <fullName evidence="1">Uncharacterized protein</fullName>
    </submittedName>
</protein>
<dbReference type="OrthoDB" id="10526312at2759"/>
<comment type="caution">
    <text evidence="1">The sequence shown here is derived from an EMBL/GenBank/DDBJ whole genome shotgun (WGS) entry which is preliminary data.</text>
</comment>
<evidence type="ECO:0000313" key="1">
    <source>
        <dbReference type="EMBL" id="PON37835.1"/>
    </source>
</evidence>
<sequence length="111" mass="12591">MKEKVILLIKSLMAITKIGLRPKMLRRLHIKKERKIRKRLLGLSSILAPPSVLSSHWVLVLKSLHCSSHCHHRIRALSPDSLLKDGSTIAGLMKPSYNFEVIINLASEEHI</sequence>
<name>A0A2P5AMR0_PARAD</name>
<proteinExistence type="predicted"/>